<reference evidence="1" key="1">
    <citation type="submission" date="2020-08" db="EMBL/GenBank/DDBJ databases">
        <title>Multicomponent nature underlies the extraordinary mechanical properties of spider dragline silk.</title>
        <authorList>
            <person name="Kono N."/>
            <person name="Nakamura H."/>
            <person name="Mori M."/>
            <person name="Yoshida Y."/>
            <person name="Ohtoshi R."/>
            <person name="Malay A.D."/>
            <person name="Moran D.A.P."/>
            <person name="Tomita M."/>
            <person name="Numata K."/>
            <person name="Arakawa K."/>
        </authorList>
    </citation>
    <scope>NUCLEOTIDE SEQUENCE</scope>
</reference>
<organism evidence="1 2">
    <name type="scientific">Trichonephila clavipes</name>
    <name type="common">Golden silk orbweaver</name>
    <name type="synonym">Nephila clavipes</name>
    <dbReference type="NCBI Taxonomy" id="2585209"/>
    <lineage>
        <taxon>Eukaryota</taxon>
        <taxon>Metazoa</taxon>
        <taxon>Ecdysozoa</taxon>
        <taxon>Arthropoda</taxon>
        <taxon>Chelicerata</taxon>
        <taxon>Arachnida</taxon>
        <taxon>Araneae</taxon>
        <taxon>Araneomorphae</taxon>
        <taxon>Entelegynae</taxon>
        <taxon>Araneoidea</taxon>
        <taxon>Nephilidae</taxon>
        <taxon>Trichonephila</taxon>
    </lineage>
</organism>
<dbReference type="Proteomes" id="UP000887159">
    <property type="component" value="Unassembled WGS sequence"/>
</dbReference>
<proteinExistence type="predicted"/>
<name>A0A8X6RWE8_TRICX</name>
<protein>
    <submittedName>
        <fullName evidence="1">Uncharacterized protein</fullName>
    </submittedName>
</protein>
<accession>A0A8X6RWE8</accession>
<evidence type="ECO:0000313" key="1">
    <source>
        <dbReference type="EMBL" id="GFY00040.1"/>
    </source>
</evidence>
<keyword evidence="2" id="KW-1185">Reference proteome</keyword>
<gene>
    <name evidence="1" type="ORF">TNCV_1341381</name>
</gene>
<comment type="caution">
    <text evidence="1">The sequence shown here is derived from an EMBL/GenBank/DDBJ whole genome shotgun (WGS) entry which is preliminary data.</text>
</comment>
<sequence length="72" mass="8010">MARLRIPSGRLVFDLIQHDALAGKDAVWPCISLALPPPTPGREQHLPPVQNTEPSKGTLDTVLIPQKWENDY</sequence>
<dbReference type="AlphaFoldDB" id="A0A8X6RWE8"/>
<evidence type="ECO:0000313" key="2">
    <source>
        <dbReference type="Proteomes" id="UP000887159"/>
    </source>
</evidence>
<dbReference type="EMBL" id="BMAU01021216">
    <property type="protein sequence ID" value="GFY00040.1"/>
    <property type="molecule type" value="Genomic_DNA"/>
</dbReference>